<geneLocation type="mitochondrion" evidence="6"/>
<dbReference type="GO" id="GO:0006412">
    <property type="term" value="P:translation"/>
    <property type="evidence" value="ECO:0007669"/>
    <property type="project" value="InterPro"/>
</dbReference>
<dbReference type="EMBL" id="MK086000">
    <property type="protein sequence ID" value="QBX98544.1"/>
    <property type="molecule type" value="Genomic_DNA"/>
</dbReference>
<dbReference type="AlphaFoldDB" id="A0A4D6C4F6"/>
<feature type="domain" description="Small ribosomal subunit protein uS3 C-terminal" evidence="5">
    <location>
        <begin position="194"/>
        <end position="275"/>
    </location>
</feature>
<dbReference type="Pfam" id="PF00189">
    <property type="entry name" value="Ribosomal_S3_C"/>
    <property type="match status" value="1"/>
</dbReference>
<dbReference type="PANTHER" id="PTHR11760">
    <property type="entry name" value="30S/40S RIBOSOMAL PROTEIN S3"/>
    <property type="match status" value="1"/>
</dbReference>
<keyword evidence="2 4" id="KW-0689">Ribosomal protein</keyword>
<dbReference type="PROSITE" id="PS00548">
    <property type="entry name" value="RIBOSOMAL_S3"/>
    <property type="match status" value="1"/>
</dbReference>
<organism evidence="6">
    <name type="scientific">Picocystis salinarum</name>
    <dbReference type="NCBI Taxonomy" id="88271"/>
    <lineage>
        <taxon>Eukaryota</taxon>
        <taxon>Viridiplantae</taxon>
        <taxon>Chlorophyta</taxon>
        <taxon>Picocystophyceae</taxon>
        <taxon>Picocystales</taxon>
        <taxon>Picocystaceae</taxon>
        <taxon>Picocystis</taxon>
    </lineage>
</organism>
<reference evidence="6" key="1">
    <citation type="journal article" date="2019" name="Genome Biol. Evol.">
        <title>Tracing the Evolution of the Plastome and Mitogenome in the Chloropicophyceae Uncovered Convergent tRNA Gene Losses and a Variant Plastid Genetic Code.</title>
        <authorList>
            <person name="Turmel M."/>
            <person name="Dos Santos A.L."/>
            <person name="Otis C."/>
            <person name="Sergerie R."/>
            <person name="Lemieux C."/>
        </authorList>
    </citation>
    <scope>NUCLEOTIDE SEQUENCE</scope>
</reference>
<dbReference type="SUPFAM" id="SSF54814">
    <property type="entry name" value="Prokaryotic type KH domain (KH-domain type II)"/>
    <property type="match status" value="1"/>
</dbReference>
<keyword evidence="3 4" id="KW-0687">Ribonucleoprotein</keyword>
<dbReference type="InterPro" id="IPR001351">
    <property type="entry name" value="Ribosomal_uS3_C"/>
</dbReference>
<evidence type="ECO:0000313" key="6">
    <source>
        <dbReference type="EMBL" id="QBX98544.1"/>
    </source>
</evidence>
<dbReference type="InterPro" id="IPR057258">
    <property type="entry name" value="Ribosomal_uS3"/>
</dbReference>
<dbReference type="GO" id="GO:0003723">
    <property type="term" value="F:RNA binding"/>
    <property type="evidence" value="ECO:0007669"/>
    <property type="project" value="InterPro"/>
</dbReference>
<name>A0A4D6C4F6_9CHLO</name>
<dbReference type="RefSeq" id="YP_009646629.1">
    <property type="nucleotide sequence ID" value="NC_042491.1"/>
</dbReference>
<sequence length="289" mass="31936">MAHKIHPVAFRLGVSRSWDTLGWSGAYAPQLVKRQLEVRQYLEQVWRAAQCGPGRSVLHFTPGQLRLWSALHLEGTPSGRGARPPVPPAALHPGAPRAQAARWTLEGALHARTLASVPWSARWLRRRLHPAGRPGGRPWTSAPGARPALGPGATSLTHVERTLQRALGGSAQLQVWRGASPAQSAQWVCEQVVRALEQQRSWRWIQRQVLRPLTEVPQVRGLRCCCSGRLQGAELARREVWRWGRTPLQSLHAALDYAAGTAFTAQGTLGVKVWLGYAPERGEARRVDT</sequence>
<evidence type="ECO:0000256" key="3">
    <source>
        <dbReference type="ARBA" id="ARBA00023274"/>
    </source>
</evidence>
<dbReference type="InterPro" id="IPR009019">
    <property type="entry name" value="KH_sf_prok-type"/>
</dbReference>
<accession>A0A4D6C4F6</accession>
<comment type="similarity">
    <text evidence="1 4">Belongs to the universal ribosomal protein uS3 family.</text>
</comment>
<dbReference type="InterPro" id="IPR018280">
    <property type="entry name" value="Ribosomal_uS3_CS"/>
</dbReference>
<dbReference type="PANTHER" id="PTHR11760:SF19">
    <property type="entry name" value="SMALL RIBOSOMAL SUBUNIT PROTEIN US3C"/>
    <property type="match status" value="1"/>
</dbReference>
<dbReference type="GeneID" id="40351485"/>
<dbReference type="GO" id="GO:0022627">
    <property type="term" value="C:cytosolic small ribosomal subunit"/>
    <property type="evidence" value="ECO:0007669"/>
    <property type="project" value="TreeGrafter"/>
</dbReference>
<dbReference type="GO" id="GO:0003735">
    <property type="term" value="F:structural constituent of ribosome"/>
    <property type="evidence" value="ECO:0007669"/>
    <property type="project" value="InterPro"/>
</dbReference>
<evidence type="ECO:0000256" key="1">
    <source>
        <dbReference type="ARBA" id="ARBA00010761"/>
    </source>
</evidence>
<dbReference type="Gene3D" id="3.30.1140.32">
    <property type="entry name" value="Ribosomal protein S3, C-terminal domain"/>
    <property type="match status" value="1"/>
</dbReference>
<protein>
    <submittedName>
        <fullName evidence="6">Ribosomal protein S3</fullName>
    </submittedName>
</protein>
<dbReference type="InterPro" id="IPR036419">
    <property type="entry name" value="Ribosomal_S3_C_sf"/>
</dbReference>
<dbReference type="SUPFAM" id="SSF54821">
    <property type="entry name" value="Ribosomal protein S3 C-terminal domain"/>
    <property type="match status" value="1"/>
</dbReference>
<gene>
    <name evidence="6" type="primary">rps3</name>
</gene>
<evidence type="ECO:0000259" key="5">
    <source>
        <dbReference type="Pfam" id="PF00189"/>
    </source>
</evidence>
<evidence type="ECO:0000256" key="4">
    <source>
        <dbReference type="RuleBase" id="RU003624"/>
    </source>
</evidence>
<proteinExistence type="inferred from homology"/>
<evidence type="ECO:0000256" key="2">
    <source>
        <dbReference type="ARBA" id="ARBA00022980"/>
    </source>
</evidence>
<keyword evidence="6" id="KW-0496">Mitochondrion</keyword>